<protein>
    <submittedName>
        <fullName evidence="1">Uncharacterized protein</fullName>
    </submittedName>
</protein>
<dbReference type="RefSeq" id="WP_074234657.1">
    <property type="nucleotide sequence ID" value="NZ_FSRK01000001.1"/>
</dbReference>
<dbReference type="EMBL" id="FSRK01000001">
    <property type="protein sequence ID" value="SIO03809.1"/>
    <property type="molecule type" value="Genomic_DNA"/>
</dbReference>
<accession>A0A1N6G8C5</accession>
<organism evidence="1 2">
    <name type="scientific">Epilithonimonas zeae</name>
    <dbReference type="NCBI Taxonomy" id="1416779"/>
    <lineage>
        <taxon>Bacteria</taxon>
        <taxon>Pseudomonadati</taxon>
        <taxon>Bacteroidota</taxon>
        <taxon>Flavobacteriia</taxon>
        <taxon>Flavobacteriales</taxon>
        <taxon>Weeksellaceae</taxon>
        <taxon>Chryseobacterium group</taxon>
        <taxon>Epilithonimonas</taxon>
    </lineage>
</organism>
<dbReference type="AlphaFoldDB" id="A0A1N6G8C5"/>
<dbReference type="Proteomes" id="UP000185207">
    <property type="component" value="Unassembled WGS sequence"/>
</dbReference>
<dbReference type="STRING" id="1416779.SAMN05444409_1709"/>
<name>A0A1N6G8C5_9FLAO</name>
<sequence>MSFQTDPKKILGFWENINFPPFAYNDEKIITLNLKDEQHLSMITIKKGQEISNYVLRFSRFDFNMIDKLTIFFTLENGDNIDFSRIGEEIFIDCSGYFTSENIKDNIICECELFERRLFQKYDNN</sequence>
<reference evidence="2" key="1">
    <citation type="submission" date="2016-11" db="EMBL/GenBank/DDBJ databases">
        <authorList>
            <person name="Varghese N."/>
            <person name="Submissions S."/>
        </authorList>
    </citation>
    <scope>NUCLEOTIDE SEQUENCE [LARGE SCALE GENOMIC DNA]</scope>
    <source>
        <strain evidence="2">DSM 27623</strain>
    </source>
</reference>
<gene>
    <name evidence="1" type="ORF">SAMN05444409_1709</name>
</gene>
<keyword evidence="2" id="KW-1185">Reference proteome</keyword>
<evidence type="ECO:0000313" key="2">
    <source>
        <dbReference type="Proteomes" id="UP000185207"/>
    </source>
</evidence>
<evidence type="ECO:0000313" key="1">
    <source>
        <dbReference type="EMBL" id="SIO03809.1"/>
    </source>
</evidence>
<proteinExistence type="predicted"/>